<keyword evidence="1" id="KW-0663">Pyridoxal phosphate</keyword>
<dbReference type="SUPFAM" id="SSF53383">
    <property type="entry name" value="PLP-dependent transferases"/>
    <property type="match status" value="1"/>
</dbReference>
<dbReference type="InterPro" id="IPR000192">
    <property type="entry name" value="Aminotrans_V_dom"/>
</dbReference>
<dbReference type="InterPro" id="IPR015422">
    <property type="entry name" value="PyrdxlP-dep_Trfase_small"/>
</dbReference>
<dbReference type="InterPro" id="IPR015421">
    <property type="entry name" value="PyrdxlP-dep_Trfase_major"/>
</dbReference>
<evidence type="ECO:0000313" key="4">
    <source>
        <dbReference type="Proteomes" id="UP000594459"/>
    </source>
</evidence>
<dbReference type="Proteomes" id="UP000594459">
    <property type="component" value="Chromosome"/>
</dbReference>
<dbReference type="PANTHER" id="PTHR43092:SF6">
    <property type="entry name" value="BLR1280 PROTEIN"/>
    <property type="match status" value="1"/>
</dbReference>
<protein>
    <submittedName>
        <fullName evidence="3">Aminotransferase class V-fold PLP-dependent enzyme</fullName>
    </submittedName>
</protein>
<dbReference type="Gene3D" id="3.90.1150.10">
    <property type="entry name" value="Aspartate Aminotransferase, domain 1"/>
    <property type="match status" value="1"/>
</dbReference>
<dbReference type="KEGG" id="qso:IRL76_01975"/>
<name>A0A7S8F5A0_9SPHN</name>
<proteinExistence type="predicted"/>
<organism evidence="3 4">
    <name type="scientific">Qipengyuania soli</name>
    <dbReference type="NCBI Taxonomy" id="2782568"/>
    <lineage>
        <taxon>Bacteria</taxon>
        <taxon>Pseudomonadati</taxon>
        <taxon>Pseudomonadota</taxon>
        <taxon>Alphaproteobacteria</taxon>
        <taxon>Sphingomonadales</taxon>
        <taxon>Erythrobacteraceae</taxon>
        <taxon>Qipengyuania</taxon>
    </lineage>
</organism>
<evidence type="ECO:0000256" key="1">
    <source>
        <dbReference type="ARBA" id="ARBA00022898"/>
    </source>
</evidence>
<evidence type="ECO:0000259" key="2">
    <source>
        <dbReference type="Pfam" id="PF00266"/>
    </source>
</evidence>
<keyword evidence="3" id="KW-0032">Aminotransferase</keyword>
<keyword evidence="4" id="KW-1185">Reference proteome</keyword>
<dbReference type="PANTHER" id="PTHR43092">
    <property type="entry name" value="L-CYSTEINE DESULFHYDRASE"/>
    <property type="match status" value="1"/>
</dbReference>
<evidence type="ECO:0000313" key="3">
    <source>
        <dbReference type="EMBL" id="QPC99368.1"/>
    </source>
</evidence>
<dbReference type="GO" id="GO:0008483">
    <property type="term" value="F:transaminase activity"/>
    <property type="evidence" value="ECO:0007669"/>
    <property type="project" value="UniProtKB-KW"/>
</dbReference>
<dbReference type="RefSeq" id="WP_200982677.1">
    <property type="nucleotide sequence ID" value="NZ_CP064654.1"/>
</dbReference>
<dbReference type="Gene3D" id="3.40.640.10">
    <property type="entry name" value="Type I PLP-dependent aspartate aminotransferase-like (Major domain)"/>
    <property type="match status" value="1"/>
</dbReference>
<gene>
    <name evidence="3" type="ORF">IRL76_01975</name>
</gene>
<reference evidence="3 4" key="1">
    <citation type="submission" date="2020-11" db="EMBL/GenBank/DDBJ databases">
        <title>The genome sequence of Erythrobacter sp. 6D36.</title>
        <authorList>
            <person name="Liu Y."/>
        </authorList>
    </citation>
    <scope>NUCLEOTIDE SEQUENCE [LARGE SCALE GENOMIC DNA]</scope>
    <source>
        <strain evidence="3 4">6D36</strain>
    </source>
</reference>
<sequence>MEFDRRTLFGAAALPLLPATLGKASLSGNWDEIAGQYDVTREIIQLEHGNWGMMARPVQQAYLANVERVNRDTSYYARRTMNDDLQEVTEKVADFFGVAFEEITLTRNATEALKALILQYNRLKPGDAVLYSDLDYDSAQACMDSLGERRGVRVAKIALPEPATHDNLVAAYAEAFAANPDVRMALLTHVSHRTGLVLPVAEIAELARARGIDCIVDAAHSVGQLDFALPDLKVDFIAMNLHKWIGAPLGVGALYIRKERIAAIDPDPAEPPDSTGIYSRAHTGTPDYAAQLTVPTALAFQSAIGSTRREGRLKSLRDRWVTPLHELPQVQILTPDDPRCYGAITSFRLRGQVTREQNLALAAKLLERHRIFTVHRTGLASGACIRVTPALATREREVDRLAEAIREIASTT</sequence>
<accession>A0A7S8F5A0</accession>
<feature type="domain" description="Aminotransferase class V" evidence="2">
    <location>
        <begin position="62"/>
        <end position="400"/>
    </location>
</feature>
<dbReference type="AlphaFoldDB" id="A0A7S8F5A0"/>
<dbReference type="EMBL" id="CP064654">
    <property type="protein sequence ID" value="QPC99368.1"/>
    <property type="molecule type" value="Genomic_DNA"/>
</dbReference>
<dbReference type="InterPro" id="IPR015424">
    <property type="entry name" value="PyrdxlP-dep_Trfase"/>
</dbReference>
<keyword evidence="3" id="KW-0808">Transferase</keyword>
<dbReference type="Pfam" id="PF00266">
    <property type="entry name" value="Aminotran_5"/>
    <property type="match status" value="1"/>
</dbReference>